<dbReference type="PANTHER" id="PTHR46098:SF1">
    <property type="entry name" value="TRNA (CYTOSINE(38)-C(5))-METHYLTRANSFERASE"/>
    <property type="match status" value="1"/>
</dbReference>
<evidence type="ECO:0000256" key="6">
    <source>
        <dbReference type="PROSITE-ProRule" id="PRU01016"/>
    </source>
</evidence>
<dbReference type="AlphaFoldDB" id="A0A448TUZ5"/>
<evidence type="ECO:0000256" key="4">
    <source>
        <dbReference type="ARBA" id="ARBA00022747"/>
    </source>
</evidence>
<dbReference type="RefSeq" id="WP_126599954.1">
    <property type="nucleotide sequence ID" value="NZ_LR134510.1"/>
</dbReference>
<name>A0A448TUZ5_9PAST</name>
<dbReference type="PROSITE" id="PS51679">
    <property type="entry name" value="SAM_MT_C5"/>
    <property type="match status" value="1"/>
</dbReference>
<keyword evidence="3 6" id="KW-0949">S-adenosyl-L-methionine</keyword>
<proteinExistence type="inferred from homology"/>
<dbReference type="EMBL" id="LR134510">
    <property type="protein sequence ID" value="VEJ09758.1"/>
    <property type="molecule type" value="Genomic_DNA"/>
</dbReference>
<dbReference type="PROSITE" id="PS00094">
    <property type="entry name" value="C5_MTASE_1"/>
    <property type="match status" value="1"/>
</dbReference>
<dbReference type="GO" id="GO:0009307">
    <property type="term" value="P:DNA restriction-modification system"/>
    <property type="evidence" value="ECO:0007669"/>
    <property type="project" value="UniProtKB-KW"/>
</dbReference>
<dbReference type="NCBIfam" id="TIGR00675">
    <property type="entry name" value="dcm"/>
    <property type="match status" value="1"/>
</dbReference>
<organism evidence="9 10">
    <name type="scientific">Actinobacillus delphinicola</name>
    <dbReference type="NCBI Taxonomy" id="51161"/>
    <lineage>
        <taxon>Bacteria</taxon>
        <taxon>Pseudomonadati</taxon>
        <taxon>Pseudomonadota</taxon>
        <taxon>Gammaproteobacteria</taxon>
        <taxon>Pasteurellales</taxon>
        <taxon>Pasteurellaceae</taxon>
        <taxon>Actinobacillus</taxon>
    </lineage>
</organism>
<dbReference type="REBASE" id="289995">
    <property type="entry name" value="M.Ade12871ORF1241P"/>
</dbReference>
<dbReference type="InterPro" id="IPR018117">
    <property type="entry name" value="C5_DNA_meth_AS"/>
</dbReference>
<feature type="active site" evidence="6">
    <location>
        <position position="80"/>
    </location>
</feature>
<evidence type="ECO:0000256" key="8">
    <source>
        <dbReference type="RuleBase" id="RU000417"/>
    </source>
</evidence>
<dbReference type="GO" id="GO:0032259">
    <property type="term" value="P:methylation"/>
    <property type="evidence" value="ECO:0007669"/>
    <property type="project" value="UniProtKB-KW"/>
</dbReference>
<dbReference type="KEGG" id="adp:NCTC12871_01241"/>
<dbReference type="PANTHER" id="PTHR46098">
    <property type="entry name" value="TRNA (CYTOSINE(38)-C(5))-METHYLTRANSFERASE"/>
    <property type="match status" value="1"/>
</dbReference>
<dbReference type="SUPFAM" id="SSF53335">
    <property type="entry name" value="S-adenosyl-L-methionine-dependent methyltransferases"/>
    <property type="match status" value="1"/>
</dbReference>
<dbReference type="GO" id="GO:0003886">
    <property type="term" value="F:DNA (cytosine-5-)-methyltransferase activity"/>
    <property type="evidence" value="ECO:0007669"/>
    <property type="project" value="UniProtKB-EC"/>
</dbReference>
<sequence length="272" mass="30932">MKELSLFTGIGGGVYGSQILGWQTIAYVEKNDFCQQVIKQRIADGIFEQGEIYGDIADFNKYHAHKYAGEIDVLTGGFPCQPFSLAGKQKGTSDNRYLFDEIIKTIKIIQPKRIFFENVRGLLNSNAIVQIFQKLANLGYDCKPPLLLGSSDCGNVHQRKRLWIYGELTNITDTTSERCKLWLEPTHIKTSTKTRAKQSSNDVAGQTDFRSTQRKYQIKQYRDYFTRADVPEPLLCRVDNESTERCERIKAIGNGQDPVVMATAYYILTNML</sequence>
<dbReference type="Gene3D" id="3.40.50.150">
    <property type="entry name" value="Vaccinia Virus protein VP39"/>
    <property type="match status" value="1"/>
</dbReference>
<dbReference type="InterPro" id="IPR029063">
    <property type="entry name" value="SAM-dependent_MTases_sf"/>
</dbReference>
<evidence type="ECO:0000256" key="5">
    <source>
        <dbReference type="ARBA" id="ARBA00047422"/>
    </source>
</evidence>
<evidence type="ECO:0000256" key="2">
    <source>
        <dbReference type="ARBA" id="ARBA00022679"/>
    </source>
</evidence>
<evidence type="ECO:0000256" key="1">
    <source>
        <dbReference type="ARBA" id="ARBA00022603"/>
    </source>
</evidence>
<protein>
    <recommendedName>
        <fullName evidence="8">Cytosine-specific methyltransferase</fullName>
        <ecNumber evidence="8">2.1.1.37</ecNumber>
    </recommendedName>
</protein>
<dbReference type="InterPro" id="IPR050750">
    <property type="entry name" value="C5-MTase"/>
</dbReference>
<keyword evidence="1 6" id="KW-0489">Methyltransferase</keyword>
<comment type="similarity">
    <text evidence="6 7">Belongs to the class I-like SAM-binding methyltransferase superfamily. C5-methyltransferase family.</text>
</comment>
<dbReference type="PRINTS" id="PR00105">
    <property type="entry name" value="C5METTRFRASE"/>
</dbReference>
<dbReference type="EC" id="2.1.1.37" evidence="8"/>
<dbReference type="InterPro" id="IPR001525">
    <property type="entry name" value="C5_MeTfrase"/>
</dbReference>
<dbReference type="Proteomes" id="UP000279799">
    <property type="component" value="Chromosome"/>
</dbReference>
<evidence type="ECO:0000313" key="10">
    <source>
        <dbReference type="Proteomes" id="UP000279799"/>
    </source>
</evidence>
<keyword evidence="4" id="KW-0680">Restriction system</keyword>
<evidence type="ECO:0000313" key="9">
    <source>
        <dbReference type="EMBL" id="VEJ09758.1"/>
    </source>
</evidence>
<reference evidence="9 10" key="1">
    <citation type="submission" date="2018-12" db="EMBL/GenBank/DDBJ databases">
        <authorList>
            <consortium name="Pathogen Informatics"/>
        </authorList>
    </citation>
    <scope>NUCLEOTIDE SEQUENCE [LARGE SCALE GENOMIC DNA]</scope>
    <source>
        <strain evidence="9 10">NCTC12871</strain>
    </source>
</reference>
<dbReference type="OrthoDB" id="9813719at2"/>
<keyword evidence="2 6" id="KW-0808">Transferase</keyword>
<keyword evidence="10" id="KW-1185">Reference proteome</keyword>
<dbReference type="Pfam" id="PF00145">
    <property type="entry name" value="DNA_methylase"/>
    <property type="match status" value="1"/>
</dbReference>
<evidence type="ECO:0000256" key="3">
    <source>
        <dbReference type="ARBA" id="ARBA00022691"/>
    </source>
</evidence>
<comment type="catalytic activity">
    <reaction evidence="5 8">
        <text>a 2'-deoxycytidine in DNA + S-adenosyl-L-methionine = a 5-methyl-2'-deoxycytidine in DNA + S-adenosyl-L-homocysteine + H(+)</text>
        <dbReference type="Rhea" id="RHEA:13681"/>
        <dbReference type="Rhea" id="RHEA-COMP:11369"/>
        <dbReference type="Rhea" id="RHEA-COMP:11370"/>
        <dbReference type="ChEBI" id="CHEBI:15378"/>
        <dbReference type="ChEBI" id="CHEBI:57856"/>
        <dbReference type="ChEBI" id="CHEBI:59789"/>
        <dbReference type="ChEBI" id="CHEBI:85452"/>
        <dbReference type="ChEBI" id="CHEBI:85454"/>
        <dbReference type="EC" id="2.1.1.37"/>
    </reaction>
</comment>
<accession>A0A448TUZ5</accession>
<evidence type="ECO:0000256" key="7">
    <source>
        <dbReference type="RuleBase" id="RU000416"/>
    </source>
</evidence>
<gene>
    <name evidence="9" type="primary">hpaIIM</name>
    <name evidence="9" type="ORF">NCTC12871_01241</name>
</gene>